<sequence length="61" mass="6987">MAADQGALSAILFRLICLNRHFRQAHHREAKHHSDSFVTTWVIFVTSVVFINVFPTSISYV</sequence>
<evidence type="ECO:0000256" key="1">
    <source>
        <dbReference type="SAM" id="Phobius"/>
    </source>
</evidence>
<keyword evidence="3" id="KW-1185">Reference proteome</keyword>
<keyword evidence="1" id="KW-0472">Membrane</keyword>
<accession>A0A7N1A6S0</accession>
<dbReference type="Gramene" id="Kaladp0651s0004.1.v1.1">
    <property type="protein sequence ID" value="Kaladp0651s0004.1.v1.1.CDS.1"/>
    <property type="gene ID" value="Kaladp0651s0004.v1.1"/>
</dbReference>
<reference evidence="2" key="1">
    <citation type="submission" date="2021-01" db="UniProtKB">
        <authorList>
            <consortium name="EnsemblPlants"/>
        </authorList>
    </citation>
    <scope>IDENTIFICATION</scope>
</reference>
<protein>
    <submittedName>
        <fullName evidence="2">Uncharacterized protein</fullName>
    </submittedName>
</protein>
<dbReference type="Proteomes" id="UP000594263">
    <property type="component" value="Unplaced"/>
</dbReference>
<feature type="transmembrane region" description="Helical" evidence="1">
    <location>
        <begin position="37"/>
        <end position="58"/>
    </location>
</feature>
<keyword evidence="1" id="KW-1133">Transmembrane helix</keyword>
<dbReference type="AlphaFoldDB" id="A0A7N1A6S0"/>
<organism evidence="2 3">
    <name type="scientific">Kalanchoe fedtschenkoi</name>
    <name type="common">Lavender scallops</name>
    <name type="synonym">South American air plant</name>
    <dbReference type="NCBI Taxonomy" id="63787"/>
    <lineage>
        <taxon>Eukaryota</taxon>
        <taxon>Viridiplantae</taxon>
        <taxon>Streptophyta</taxon>
        <taxon>Embryophyta</taxon>
        <taxon>Tracheophyta</taxon>
        <taxon>Spermatophyta</taxon>
        <taxon>Magnoliopsida</taxon>
        <taxon>eudicotyledons</taxon>
        <taxon>Gunneridae</taxon>
        <taxon>Pentapetalae</taxon>
        <taxon>Saxifragales</taxon>
        <taxon>Crassulaceae</taxon>
        <taxon>Kalanchoe</taxon>
    </lineage>
</organism>
<keyword evidence="1" id="KW-0812">Transmembrane</keyword>
<dbReference type="EnsemblPlants" id="Kaladp0651s0004.1.v1.1">
    <property type="protein sequence ID" value="Kaladp0651s0004.1.v1.1.CDS.1"/>
    <property type="gene ID" value="Kaladp0651s0004.v1.1"/>
</dbReference>
<evidence type="ECO:0000313" key="3">
    <source>
        <dbReference type="Proteomes" id="UP000594263"/>
    </source>
</evidence>
<evidence type="ECO:0000313" key="2">
    <source>
        <dbReference type="EnsemblPlants" id="Kaladp0651s0004.1.v1.1.CDS.1"/>
    </source>
</evidence>
<proteinExistence type="predicted"/>
<name>A0A7N1A6S0_KALFE</name>